<organism evidence="1 2">
    <name type="scientific">Linderina pennispora</name>
    <dbReference type="NCBI Taxonomy" id="61395"/>
    <lineage>
        <taxon>Eukaryota</taxon>
        <taxon>Fungi</taxon>
        <taxon>Fungi incertae sedis</taxon>
        <taxon>Zoopagomycota</taxon>
        <taxon>Kickxellomycotina</taxon>
        <taxon>Kickxellomycetes</taxon>
        <taxon>Kickxellales</taxon>
        <taxon>Kickxellaceae</taxon>
        <taxon>Linderina</taxon>
    </lineage>
</organism>
<dbReference type="AlphaFoldDB" id="A0A1Y1VV61"/>
<dbReference type="OrthoDB" id="2906425at2759"/>
<protein>
    <submittedName>
        <fullName evidence="1">Uncharacterized protein</fullName>
    </submittedName>
</protein>
<evidence type="ECO:0000313" key="2">
    <source>
        <dbReference type="Proteomes" id="UP000193922"/>
    </source>
</evidence>
<gene>
    <name evidence="1" type="ORF">DL89DRAFT_271262</name>
</gene>
<evidence type="ECO:0000313" key="1">
    <source>
        <dbReference type="EMBL" id="ORX65179.1"/>
    </source>
</evidence>
<keyword evidence="2" id="KW-1185">Reference proteome</keyword>
<dbReference type="Proteomes" id="UP000193922">
    <property type="component" value="Unassembled WGS sequence"/>
</dbReference>
<name>A0A1Y1VV61_9FUNG</name>
<dbReference type="EMBL" id="MCFD01000041">
    <property type="protein sequence ID" value="ORX65179.1"/>
    <property type="molecule type" value="Genomic_DNA"/>
</dbReference>
<proteinExistence type="predicted"/>
<dbReference type="GeneID" id="63805542"/>
<reference evidence="1 2" key="1">
    <citation type="submission" date="2016-07" db="EMBL/GenBank/DDBJ databases">
        <title>Pervasive Adenine N6-methylation of Active Genes in Fungi.</title>
        <authorList>
            <consortium name="DOE Joint Genome Institute"/>
            <person name="Mondo S.J."/>
            <person name="Dannebaum R.O."/>
            <person name="Kuo R.C."/>
            <person name="Labutti K."/>
            <person name="Haridas S."/>
            <person name="Kuo A."/>
            <person name="Salamov A."/>
            <person name="Ahrendt S.R."/>
            <person name="Lipzen A."/>
            <person name="Sullivan W."/>
            <person name="Andreopoulos W.B."/>
            <person name="Clum A."/>
            <person name="Lindquist E."/>
            <person name="Daum C."/>
            <person name="Ramamoorthy G.K."/>
            <person name="Gryganskyi A."/>
            <person name="Culley D."/>
            <person name="Magnuson J.K."/>
            <person name="James T.Y."/>
            <person name="O'Malley M.A."/>
            <person name="Stajich J.E."/>
            <person name="Spatafora J.W."/>
            <person name="Visel A."/>
            <person name="Grigoriev I.V."/>
        </authorList>
    </citation>
    <scope>NUCLEOTIDE SEQUENCE [LARGE SCALE GENOMIC DNA]</scope>
    <source>
        <strain evidence="1 2">ATCC 12442</strain>
    </source>
</reference>
<comment type="caution">
    <text evidence="1">The sequence shown here is derived from an EMBL/GenBank/DDBJ whole genome shotgun (WGS) entry which is preliminary data.</text>
</comment>
<accession>A0A1Y1VV61</accession>
<dbReference type="RefSeq" id="XP_040739500.1">
    <property type="nucleotide sequence ID" value="XM_040888894.1"/>
</dbReference>
<feature type="non-terminal residue" evidence="1">
    <location>
        <position position="1"/>
    </location>
</feature>
<sequence length="190" mass="21802">MSLGDKVSLYKTPPEDLYRDFGGKLKTCYDGNGILFRSLEEWNAYPYKEAILKQIDELRLFLRTKSSRWWYGTRSEAGMSPGNIVTPIITCCSMDIRILIEYICEGIRGSKINLHMPQSIICTDLGRSLANDFLSIKSHSKLVFCHTFLTYHSLIVNGNKLIGVTNWKYAGYYSVEFDDVIYRYINHGGI</sequence>